<gene>
    <name evidence="6" type="ORF">H0921_07740</name>
</gene>
<keyword evidence="3 6" id="KW-0808">Transferase</keyword>
<dbReference type="AlphaFoldDB" id="A0A7V8VDK0"/>
<dbReference type="Pfam" id="PF00534">
    <property type="entry name" value="Glycos_transf_1"/>
    <property type="match status" value="1"/>
</dbReference>
<dbReference type="EMBL" id="JACEFB010000004">
    <property type="protein sequence ID" value="MBA2226052.1"/>
    <property type="molecule type" value="Genomic_DNA"/>
</dbReference>
<dbReference type="Pfam" id="PF13439">
    <property type="entry name" value="Glyco_transf_4"/>
    <property type="match status" value="1"/>
</dbReference>
<keyword evidence="7" id="KW-1185">Reference proteome</keyword>
<feature type="domain" description="Glycosyl transferase family 1" evidence="4">
    <location>
        <begin position="184"/>
        <end position="353"/>
    </location>
</feature>
<comment type="similarity">
    <text evidence="1">Belongs to the glycosyltransferase group 1 family. Glycosyltransferase 4 subfamily.</text>
</comment>
<feature type="domain" description="Glycosyltransferase subfamily 4-like N-terminal" evidence="5">
    <location>
        <begin position="20"/>
        <end position="172"/>
    </location>
</feature>
<protein>
    <submittedName>
        <fullName evidence="6">Glycosyltransferase</fullName>
    </submittedName>
</protein>
<dbReference type="PANTHER" id="PTHR12526">
    <property type="entry name" value="GLYCOSYLTRANSFERASE"/>
    <property type="match status" value="1"/>
</dbReference>
<comment type="caution">
    <text evidence="6">The sequence shown here is derived from an EMBL/GenBank/DDBJ whole genome shotgun (WGS) entry which is preliminary data.</text>
</comment>
<evidence type="ECO:0000259" key="5">
    <source>
        <dbReference type="Pfam" id="PF13439"/>
    </source>
</evidence>
<evidence type="ECO:0000256" key="2">
    <source>
        <dbReference type="ARBA" id="ARBA00022676"/>
    </source>
</evidence>
<dbReference type="PANTHER" id="PTHR12526:SF640">
    <property type="entry name" value="COLANIC ACID BIOSYNTHESIS GLYCOSYLTRANSFERASE WCAL-RELATED"/>
    <property type="match status" value="1"/>
</dbReference>
<keyword evidence="2" id="KW-0328">Glycosyltransferase</keyword>
<sequence length="385" mass="42283">MVPEDGLLRVLHLNAGNLFGGIETYLLTLARQRHLCPAMELHFGLCFAGRLEQELRAVGVGVLDLGPVRLSRPWTVLRTRQRLRRFLAEGTIDVVVTHGSWPHVVFAPVVRRVGLPLVHCLHGWLDSRHWLNCFAARTPPDHLLANSRFTADSAAQLWPQVPVTVIYPPLPLSEEAAISEEARRRLRASFGTDPDAIVILMAARIEPLKGHAVLLEALGRLRAQPGWECWIAGGAQRREEVQWLAELRADAQRRGIAERVRFLGQRADVPALLAAANLYCQPNVQPEGFGLALVEALRAGLPVITSRFGGAVEIVTDDCGILCPPGDSAAVAEALCALMADPSLRQRLSQAGPARARALCNPTEQLARLYQTLAAVRHSVRTSRR</sequence>
<dbReference type="SUPFAM" id="SSF53756">
    <property type="entry name" value="UDP-Glycosyltransferase/glycogen phosphorylase"/>
    <property type="match status" value="1"/>
</dbReference>
<reference evidence="6 7" key="1">
    <citation type="submission" date="2020-07" db="EMBL/GenBank/DDBJ databases">
        <title>Thermogemmata thermophila gen. nov., sp. nov., a novel moderate thermophilic planctomycete from a Kamchatka hot spring.</title>
        <authorList>
            <person name="Elcheninov A.G."/>
            <person name="Podosokorskaya O.A."/>
            <person name="Kovaleva O.L."/>
            <person name="Novikov A."/>
            <person name="Bonch-Osmolovskaya E.A."/>
            <person name="Toshchakov S.V."/>
            <person name="Kublanov I.V."/>
        </authorList>
    </citation>
    <scope>NUCLEOTIDE SEQUENCE [LARGE SCALE GENOMIC DNA]</scope>
    <source>
        <strain evidence="6 7">2918</strain>
    </source>
</reference>
<dbReference type="InterPro" id="IPR028098">
    <property type="entry name" value="Glyco_trans_4-like_N"/>
</dbReference>
<organism evidence="6 7">
    <name type="scientific">Thermogemmata fonticola</name>
    <dbReference type="NCBI Taxonomy" id="2755323"/>
    <lineage>
        <taxon>Bacteria</taxon>
        <taxon>Pseudomonadati</taxon>
        <taxon>Planctomycetota</taxon>
        <taxon>Planctomycetia</taxon>
        <taxon>Gemmatales</taxon>
        <taxon>Gemmataceae</taxon>
        <taxon>Thermogemmata</taxon>
    </lineage>
</organism>
<name>A0A7V8VDK0_9BACT</name>
<dbReference type="Proteomes" id="UP000542342">
    <property type="component" value="Unassembled WGS sequence"/>
</dbReference>
<dbReference type="InterPro" id="IPR001296">
    <property type="entry name" value="Glyco_trans_1"/>
</dbReference>
<evidence type="ECO:0000313" key="6">
    <source>
        <dbReference type="EMBL" id="MBA2226052.1"/>
    </source>
</evidence>
<evidence type="ECO:0000256" key="1">
    <source>
        <dbReference type="ARBA" id="ARBA00009481"/>
    </source>
</evidence>
<evidence type="ECO:0000256" key="3">
    <source>
        <dbReference type="ARBA" id="ARBA00022679"/>
    </source>
</evidence>
<evidence type="ECO:0000313" key="7">
    <source>
        <dbReference type="Proteomes" id="UP000542342"/>
    </source>
</evidence>
<evidence type="ECO:0000259" key="4">
    <source>
        <dbReference type="Pfam" id="PF00534"/>
    </source>
</evidence>
<dbReference type="CDD" id="cd03811">
    <property type="entry name" value="GT4_GT28_WabH-like"/>
    <property type="match status" value="1"/>
</dbReference>
<accession>A0A7V8VDK0</accession>
<dbReference type="RefSeq" id="WP_194537644.1">
    <property type="nucleotide sequence ID" value="NZ_JACEFB010000004.1"/>
</dbReference>
<dbReference type="GO" id="GO:0016757">
    <property type="term" value="F:glycosyltransferase activity"/>
    <property type="evidence" value="ECO:0007669"/>
    <property type="project" value="UniProtKB-KW"/>
</dbReference>
<dbReference type="Gene3D" id="3.40.50.2000">
    <property type="entry name" value="Glycogen Phosphorylase B"/>
    <property type="match status" value="2"/>
</dbReference>
<proteinExistence type="inferred from homology"/>